<proteinExistence type="predicted"/>
<evidence type="ECO:0000256" key="1">
    <source>
        <dbReference type="SAM" id="MobiDB-lite"/>
    </source>
</evidence>
<evidence type="ECO:0000256" key="2">
    <source>
        <dbReference type="SAM" id="SignalP"/>
    </source>
</evidence>
<dbReference type="GeneID" id="113602517"/>
<dbReference type="GO" id="GO:0007608">
    <property type="term" value="P:sensory perception of smell"/>
    <property type="evidence" value="ECO:0007669"/>
    <property type="project" value="InterPro"/>
</dbReference>
<dbReference type="PANTHER" id="PTHR40142:SF1">
    <property type="entry name" value="BPI FOLD CONTAINING FAMILY B, MEMBER 9B-RELATED"/>
    <property type="match status" value="1"/>
</dbReference>
<protein>
    <submittedName>
        <fullName evidence="4">Vomeromodulin-like isoform X1</fullName>
    </submittedName>
</protein>
<evidence type="ECO:0000313" key="4">
    <source>
        <dbReference type="RefSeq" id="XP_026925663.1"/>
    </source>
</evidence>
<organism evidence="3 4">
    <name type="scientific">Acinonyx jubatus</name>
    <name type="common">Cheetah</name>
    <dbReference type="NCBI Taxonomy" id="32536"/>
    <lineage>
        <taxon>Eukaryota</taxon>
        <taxon>Metazoa</taxon>
        <taxon>Chordata</taxon>
        <taxon>Craniata</taxon>
        <taxon>Vertebrata</taxon>
        <taxon>Euteleostomi</taxon>
        <taxon>Mammalia</taxon>
        <taxon>Eutheria</taxon>
        <taxon>Laurasiatheria</taxon>
        <taxon>Carnivora</taxon>
        <taxon>Feliformia</taxon>
        <taxon>Felidae</taxon>
        <taxon>Felinae</taxon>
        <taxon>Acinonyx</taxon>
    </lineage>
</organism>
<dbReference type="Proteomes" id="UP001652583">
    <property type="component" value="Chromosome A3"/>
</dbReference>
<name>A0A6J2A7W8_ACIJB</name>
<keyword evidence="2" id="KW-0732">Signal</keyword>
<gene>
    <name evidence="4" type="primary">LOC113602517</name>
</gene>
<evidence type="ECO:0000313" key="3">
    <source>
        <dbReference type="Proteomes" id="UP001652583"/>
    </source>
</evidence>
<dbReference type="InterPro" id="IPR034433">
    <property type="entry name" value="Vomeromodulin"/>
</dbReference>
<keyword evidence="3" id="KW-1185">Reference proteome</keyword>
<feature type="chain" id="PRO_5026938544" evidence="2">
    <location>
        <begin position="18"/>
        <end position="581"/>
    </location>
</feature>
<sequence>MLTLWALVFTLTVQARALDLQNPSLLLGNLPQLALEVTKKAPLNLPPGPLFRSAPKDSPSKKHPTRTPGGRCLPVARYFMSSSKLEEYLNAALPPQIEKMLMCEEIDLAGVLGTVISTLSNSNLLSVLDLTSSLNIPGSDVLGGILGKESGGQSPKLPLSLLSTATDALNIQETLGRLLPTGAEKNPVKGLVNTLDLPNLPQPLNDIVNQAGKLTESTEGVLNSLVPVGVSDAVTGLLRNADLAELLLGLNVQEVTVESMTSTMTGDGILVSTTTTAFIGGKGLAGPVVSLLGYQVHSDITLKIGISMNNTQCINLQVQDKDIKFKKVTLQVVETVTNTLPVPLPLDQIVSQVLTVAMKEKLQEVESCDIDLSDFSKCKNSTDLFKYNVKSSRTSAQGLSIFYCAKAFFNKYIVPVPGSPLPPDPRNANISLTLSHKLLTVIITLSVKQSSTKMNNLAASITKIAYSFKSGNQLQVTLWITVEKDGENFTTVERTSIISHDSKISKDKLIPDFKIMSSEDKVTPPEAEAEVQDVLLEVLKKFLSALNELISAWNVPPGLTSNPLTNAKVKVLKSNDLQAAN</sequence>
<dbReference type="KEGG" id="aju:113602517"/>
<accession>A0A6J2A7W8</accession>
<reference evidence="4" key="1">
    <citation type="submission" date="2025-08" db="UniProtKB">
        <authorList>
            <consortium name="RefSeq"/>
        </authorList>
    </citation>
    <scope>IDENTIFICATION</scope>
    <source>
        <tissue evidence="4">Blood</tissue>
    </source>
</reference>
<feature type="signal peptide" evidence="2">
    <location>
        <begin position="1"/>
        <end position="17"/>
    </location>
</feature>
<feature type="region of interest" description="Disordered" evidence="1">
    <location>
        <begin position="46"/>
        <end position="69"/>
    </location>
</feature>
<dbReference type="RefSeq" id="XP_026925663.1">
    <property type="nucleotide sequence ID" value="XM_027069862.2"/>
</dbReference>
<dbReference type="AlphaFoldDB" id="A0A6J2A7W8"/>
<dbReference type="PANTHER" id="PTHR40142">
    <property type="entry name" value="BPI FOLD-CONTAINING FAMILY B, MEMBER 9B-RELATED"/>
    <property type="match status" value="1"/>
</dbReference>